<evidence type="ECO:0000256" key="1">
    <source>
        <dbReference type="ARBA" id="ARBA00023015"/>
    </source>
</evidence>
<sequence length="192" mass="21387">MRADALRRRIAIIEAACAMFKRHGNSVSLEKIAQEAGVGVATLYRNFPDREGLIHACAEHMSDDFLVFQNRLIKGFESDPSDAKSFVLDYALKLTEMGLTSLIPSFVPEDLDTLPEDLKLKRDALQENGERFIELGKQHGVIGPGVGHLDFVVGILTLVRPRKVHVENYVPDIQKRMLRIYLAGIKSGMANA</sequence>
<evidence type="ECO:0000256" key="2">
    <source>
        <dbReference type="ARBA" id="ARBA00023125"/>
    </source>
</evidence>
<evidence type="ECO:0000313" key="7">
    <source>
        <dbReference type="Proteomes" id="UP000218690"/>
    </source>
</evidence>
<dbReference type="EMBL" id="NWBP01000022">
    <property type="protein sequence ID" value="PCC82832.1"/>
    <property type="molecule type" value="Genomic_DNA"/>
</dbReference>
<feature type="domain" description="HTH tetR-type" evidence="5">
    <location>
        <begin position="6"/>
        <end position="65"/>
    </location>
</feature>
<dbReference type="PANTHER" id="PTHR30055">
    <property type="entry name" value="HTH-TYPE TRANSCRIPTIONAL REGULATOR RUTR"/>
    <property type="match status" value="1"/>
</dbReference>
<keyword evidence="3" id="KW-0804">Transcription</keyword>
<organism evidence="6 7">
    <name type="scientific">Corynebacterium accolens</name>
    <dbReference type="NCBI Taxonomy" id="38284"/>
    <lineage>
        <taxon>Bacteria</taxon>
        <taxon>Bacillati</taxon>
        <taxon>Actinomycetota</taxon>
        <taxon>Actinomycetes</taxon>
        <taxon>Mycobacteriales</taxon>
        <taxon>Corynebacteriaceae</taxon>
        <taxon>Corynebacterium</taxon>
    </lineage>
</organism>
<name>A0A2A4AK15_9CORY</name>
<comment type="caution">
    <text evidence="6">The sequence shown here is derived from an EMBL/GenBank/DDBJ whole genome shotgun (WGS) entry which is preliminary data.</text>
</comment>
<protein>
    <submittedName>
        <fullName evidence="6">TetR family transcriptional regulator</fullName>
    </submittedName>
</protein>
<dbReference type="InterPro" id="IPR001647">
    <property type="entry name" value="HTH_TetR"/>
</dbReference>
<dbReference type="PANTHER" id="PTHR30055:SF234">
    <property type="entry name" value="HTH-TYPE TRANSCRIPTIONAL REGULATOR BETI"/>
    <property type="match status" value="1"/>
</dbReference>
<dbReference type="PRINTS" id="PR00455">
    <property type="entry name" value="HTHTETR"/>
</dbReference>
<dbReference type="Pfam" id="PF00440">
    <property type="entry name" value="TetR_N"/>
    <property type="match status" value="1"/>
</dbReference>
<feature type="DNA-binding region" description="H-T-H motif" evidence="4">
    <location>
        <begin position="28"/>
        <end position="47"/>
    </location>
</feature>
<keyword evidence="1" id="KW-0805">Transcription regulation</keyword>
<dbReference type="InterPro" id="IPR009057">
    <property type="entry name" value="Homeodomain-like_sf"/>
</dbReference>
<dbReference type="GO" id="GO:0000976">
    <property type="term" value="F:transcription cis-regulatory region binding"/>
    <property type="evidence" value="ECO:0007669"/>
    <property type="project" value="TreeGrafter"/>
</dbReference>
<reference evidence="6 7" key="1">
    <citation type="submission" date="2017-09" db="EMBL/GenBank/DDBJ databases">
        <title>Draft Genome Sequence of Corynebacterium accolens AH4003.</title>
        <authorList>
            <person name="Chen Y."/>
            <person name="Oosthuysen W.F."/>
            <person name="Kelley S."/>
            <person name="Horswill A."/>
        </authorList>
    </citation>
    <scope>NUCLEOTIDE SEQUENCE [LARGE SCALE GENOMIC DNA]</scope>
    <source>
        <strain evidence="6 7">AH4003</strain>
    </source>
</reference>
<keyword evidence="2 4" id="KW-0238">DNA-binding</keyword>
<dbReference type="SUPFAM" id="SSF48498">
    <property type="entry name" value="Tetracyclin repressor-like, C-terminal domain"/>
    <property type="match status" value="1"/>
</dbReference>
<accession>A0A2A4AK15</accession>
<evidence type="ECO:0000313" key="6">
    <source>
        <dbReference type="EMBL" id="PCC82832.1"/>
    </source>
</evidence>
<dbReference type="PROSITE" id="PS50977">
    <property type="entry name" value="HTH_TETR_2"/>
    <property type="match status" value="1"/>
</dbReference>
<dbReference type="InterPro" id="IPR036271">
    <property type="entry name" value="Tet_transcr_reg_TetR-rel_C_sf"/>
</dbReference>
<dbReference type="InterPro" id="IPR050109">
    <property type="entry name" value="HTH-type_TetR-like_transc_reg"/>
</dbReference>
<dbReference type="Gene3D" id="1.10.357.10">
    <property type="entry name" value="Tetracycline Repressor, domain 2"/>
    <property type="match status" value="1"/>
</dbReference>
<gene>
    <name evidence="6" type="ORF">COM45_06575</name>
</gene>
<dbReference type="SUPFAM" id="SSF46689">
    <property type="entry name" value="Homeodomain-like"/>
    <property type="match status" value="1"/>
</dbReference>
<dbReference type="Proteomes" id="UP000218690">
    <property type="component" value="Unassembled WGS sequence"/>
</dbReference>
<dbReference type="AlphaFoldDB" id="A0A2A4AK15"/>
<evidence type="ECO:0000259" key="5">
    <source>
        <dbReference type="PROSITE" id="PS50977"/>
    </source>
</evidence>
<evidence type="ECO:0000256" key="3">
    <source>
        <dbReference type="ARBA" id="ARBA00023163"/>
    </source>
</evidence>
<evidence type="ECO:0000256" key="4">
    <source>
        <dbReference type="PROSITE-ProRule" id="PRU00335"/>
    </source>
</evidence>
<dbReference type="GO" id="GO:0003700">
    <property type="term" value="F:DNA-binding transcription factor activity"/>
    <property type="evidence" value="ECO:0007669"/>
    <property type="project" value="TreeGrafter"/>
</dbReference>
<proteinExistence type="predicted"/>